<keyword evidence="1" id="KW-1133">Transmembrane helix</keyword>
<keyword evidence="1" id="KW-0812">Transmembrane</keyword>
<evidence type="ECO:0000313" key="2">
    <source>
        <dbReference type="EMBL" id="RXH67681.1"/>
    </source>
</evidence>
<feature type="transmembrane region" description="Helical" evidence="1">
    <location>
        <begin position="170"/>
        <end position="189"/>
    </location>
</feature>
<reference evidence="2 3" key="1">
    <citation type="submission" date="2018-10" db="EMBL/GenBank/DDBJ databases">
        <title>A high-quality apple genome assembly.</title>
        <authorList>
            <person name="Hu J."/>
        </authorList>
    </citation>
    <scope>NUCLEOTIDE SEQUENCE [LARGE SCALE GENOMIC DNA]</scope>
    <source>
        <strain evidence="3">cv. HFTH1</strain>
        <tissue evidence="2">Young leaf</tissue>
    </source>
</reference>
<comment type="caution">
    <text evidence="2">The sequence shown here is derived from an EMBL/GenBank/DDBJ whole genome shotgun (WGS) entry which is preliminary data.</text>
</comment>
<dbReference type="AlphaFoldDB" id="A0A498HEY4"/>
<keyword evidence="3" id="KW-1185">Reference proteome</keyword>
<dbReference type="EMBL" id="RDQH01000343">
    <property type="protein sequence ID" value="RXH67681.1"/>
    <property type="molecule type" value="Genomic_DNA"/>
</dbReference>
<keyword evidence="1" id="KW-0472">Membrane</keyword>
<accession>A0A498HEY4</accession>
<gene>
    <name evidence="2" type="ORF">DVH24_027828</name>
</gene>
<protein>
    <submittedName>
        <fullName evidence="2">Uncharacterized protein</fullName>
    </submittedName>
</protein>
<sequence length="224" mass="24880">MQSLVHSMATMYVNGSVPPLQMGLFPHSISTGSWGYQQSLSAIVNGFSGNGNNFGNQGNRSFCNNSYPSSGNNYGSPSGNNNFGGNCYIGKGNSGYKSKFNGNRSGNYWFGNTFTRQNVIPECQIYSRKRHTAVTCLYINDNSQNAKSMGNDGILPWTADIGVTMRTKELLILFLFFSMLIMHFRTILLNSNFLFLSPMFRYFFKFSTSSSSLSSTCDLRPVFS</sequence>
<proteinExistence type="predicted"/>
<dbReference type="Proteomes" id="UP000290289">
    <property type="component" value="Chromosome 17"/>
</dbReference>
<evidence type="ECO:0000256" key="1">
    <source>
        <dbReference type="SAM" id="Phobius"/>
    </source>
</evidence>
<name>A0A498HEY4_MALDO</name>
<organism evidence="2 3">
    <name type="scientific">Malus domestica</name>
    <name type="common">Apple</name>
    <name type="synonym">Pyrus malus</name>
    <dbReference type="NCBI Taxonomy" id="3750"/>
    <lineage>
        <taxon>Eukaryota</taxon>
        <taxon>Viridiplantae</taxon>
        <taxon>Streptophyta</taxon>
        <taxon>Embryophyta</taxon>
        <taxon>Tracheophyta</taxon>
        <taxon>Spermatophyta</taxon>
        <taxon>Magnoliopsida</taxon>
        <taxon>eudicotyledons</taxon>
        <taxon>Gunneridae</taxon>
        <taxon>Pentapetalae</taxon>
        <taxon>rosids</taxon>
        <taxon>fabids</taxon>
        <taxon>Rosales</taxon>
        <taxon>Rosaceae</taxon>
        <taxon>Amygdaloideae</taxon>
        <taxon>Maleae</taxon>
        <taxon>Malus</taxon>
    </lineage>
</organism>
<evidence type="ECO:0000313" key="3">
    <source>
        <dbReference type="Proteomes" id="UP000290289"/>
    </source>
</evidence>